<dbReference type="InterPro" id="IPR036291">
    <property type="entry name" value="NAD(P)-bd_dom_sf"/>
</dbReference>
<proteinExistence type="inferred from homology"/>
<evidence type="ECO:0000256" key="3">
    <source>
        <dbReference type="ARBA" id="ARBA00022723"/>
    </source>
</evidence>
<evidence type="ECO:0000256" key="2">
    <source>
        <dbReference type="ARBA" id="ARBA00008785"/>
    </source>
</evidence>
<feature type="domain" description="Malic enzyme N-terminal" evidence="9">
    <location>
        <begin position="14"/>
        <end position="147"/>
    </location>
</feature>
<evidence type="ECO:0000259" key="8">
    <source>
        <dbReference type="SMART" id="SM00919"/>
    </source>
</evidence>
<feature type="domain" description="Malic enzyme NAD-binding" evidence="8">
    <location>
        <begin position="159"/>
        <end position="381"/>
    </location>
</feature>
<dbReference type="GO" id="GO:0046872">
    <property type="term" value="F:metal ion binding"/>
    <property type="evidence" value="ECO:0007669"/>
    <property type="project" value="UniProtKB-KW"/>
</dbReference>
<dbReference type="InterPro" id="IPR012302">
    <property type="entry name" value="Malic_NAD-bd"/>
</dbReference>
<dbReference type="AlphaFoldDB" id="A0A974X988"/>
<feature type="binding site" evidence="6">
    <location>
        <position position="312"/>
    </location>
    <ligand>
        <name>(S)-malate</name>
        <dbReference type="ChEBI" id="CHEBI:15589"/>
    </ligand>
</feature>
<dbReference type="FunFam" id="3.40.50.10380:FF:000003">
    <property type="entry name" value="NADP-dependent malic enzyme"/>
    <property type="match status" value="1"/>
</dbReference>
<feature type="binding site" evidence="7">
    <location>
        <position position="158"/>
    </location>
    <ligand>
        <name>a divalent metal cation</name>
        <dbReference type="ChEBI" id="CHEBI:60240"/>
    </ligand>
</feature>
<dbReference type="InterPro" id="IPR015884">
    <property type="entry name" value="Malic_enzyme_CS"/>
</dbReference>
<gene>
    <name evidence="10" type="ORF">JSR06_00610</name>
</gene>
<keyword evidence="3 7" id="KW-0479">Metal-binding</keyword>
<evidence type="ECO:0000256" key="6">
    <source>
        <dbReference type="PIRSR" id="PIRSR000106-2"/>
    </source>
</evidence>
<dbReference type="Gene3D" id="3.40.50.10380">
    <property type="entry name" value="Malic enzyme, N-terminal domain"/>
    <property type="match status" value="1"/>
</dbReference>
<evidence type="ECO:0000259" key="9">
    <source>
        <dbReference type="SMART" id="SM01274"/>
    </source>
</evidence>
<dbReference type="SMART" id="SM01274">
    <property type="entry name" value="malic"/>
    <property type="match status" value="1"/>
</dbReference>
<reference evidence="10" key="1">
    <citation type="submission" date="2021-02" db="EMBL/GenBank/DDBJ databases">
        <authorList>
            <person name="Franco D."/>
        </authorList>
    </citation>
    <scope>NUCLEOTIDE SEQUENCE</scope>
    <source>
        <strain evidence="10">RANSCY</strain>
    </source>
</reference>
<name>A0A974X988_9PROT</name>
<dbReference type="PROSITE" id="PS00331">
    <property type="entry name" value="MALIC_ENZYMES"/>
    <property type="match status" value="1"/>
</dbReference>
<evidence type="ECO:0000313" key="10">
    <source>
        <dbReference type="EMBL" id="QSW37948.1"/>
    </source>
</evidence>
<dbReference type="PANTHER" id="PTHR43237:SF4">
    <property type="entry name" value="NADP-DEPENDENT MALIC ENZYME"/>
    <property type="match status" value="1"/>
</dbReference>
<dbReference type="SUPFAM" id="SSF53223">
    <property type="entry name" value="Aminoacid dehydrogenase-like, N-terminal domain"/>
    <property type="match status" value="1"/>
</dbReference>
<dbReference type="PANTHER" id="PTHR43237">
    <property type="entry name" value="NADP-DEPENDENT MALIC ENZYME"/>
    <property type="match status" value="1"/>
</dbReference>
<dbReference type="SUPFAM" id="SSF51735">
    <property type="entry name" value="NAD(P)-binding Rossmann-fold domains"/>
    <property type="match status" value="1"/>
</dbReference>
<dbReference type="GO" id="GO:0016616">
    <property type="term" value="F:oxidoreductase activity, acting on the CH-OH group of donors, NAD or NADP as acceptor"/>
    <property type="evidence" value="ECO:0007669"/>
    <property type="project" value="InterPro"/>
</dbReference>
<sequence length="406" mass="45852">MKKKTITFHRYPIPGKISTTLIKEIKNKKDLSMAYTPGVGYISLEISNNKDNVYKYTNKGNLVAVITNGTAVLGLGDIGPLASKPVMEGKCALFKKFSKIDSYDIEINENNPKKLVKIISSLEKTFGGINLEDIKSPECFYVERECKKKVNIPVFHDDQHGTAVVVAAALLNSLKITKREISKIKTVVIGAGAAATACLKMLSRLGLRRKNTYIFDIEGLITKDRKIKNNTLKKFSKRDRISIKQSLIDCDFLLGLSSGNVVRKNEIANMSKNAVIFALANPVPEILPEDIREVRNDVVIATGRSDYPNQVNNVLCFPYIFRAALDARVKNISSCMKLETVHSISKLGISDIEFSREKILPDIFDSRLLEYIPYKIMRRIIKEKENRLDVDLVRYKKFLKRINEED</sequence>
<reference evidence="10" key="2">
    <citation type="submission" date="2021-03" db="EMBL/GenBank/DDBJ databases">
        <title>Alternative transmission patterns in independently acquired nutritional co-symbionts of Dictyopharidae planthoppers.</title>
        <authorList>
            <person name="Michalik A."/>
            <person name="Lukasik P."/>
        </authorList>
    </citation>
    <scope>NUCLEOTIDE SEQUENCE</scope>
    <source>
        <strain evidence="10">RANSCY</strain>
    </source>
</reference>
<evidence type="ECO:0000256" key="1">
    <source>
        <dbReference type="ARBA" id="ARBA00001936"/>
    </source>
</evidence>
<accession>A0A974X988</accession>
<evidence type="ECO:0000256" key="4">
    <source>
        <dbReference type="ARBA" id="ARBA00023002"/>
    </source>
</evidence>
<feature type="binding site" evidence="6">
    <location>
        <position position="281"/>
    </location>
    <ligand>
        <name>(S)-malate</name>
        <dbReference type="ChEBI" id="CHEBI:15589"/>
    </ligand>
</feature>
<organism evidence="10 11">
    <name type="scientific">Candidatus Vidania fulgoroideorum</name>
    <dbReference type="NCBI Taxonomy" id="881286"/>
    <lineage>
        <taxon>Bacteria</taxon>
        <taxon>Pseudomonadati</taxon>
        <taxon>Pseudomonadota</taxon>
        <taxon>Betaproteobacteria</taxon>
        <taxon>Candidatus Vidania</taxon>
    </lineage>
</organism>
<keyword evidence="4" id="KW-0560">Oxidoreductase</keyword>
<dbReference type="Gene3D" id="3.40.50.720">
    <property type="entry name" value="NAD(P)-binding Rossmann-like Domain"/>
    <property type="match status" value="1"/>
</dbReference>
<dbReference type="EMBL" id="CP071412">
    <property type="protein sequence ID" value="QSW37948.1"/>
    <property type="molecule type" value="Genomic_DNA"/>
</dbReference>
<dbReference type="Pfam" id="PF00390">
    <property type="entry name" value="malic"/>
    <property type="match status" value="1"/>
</dbReference>
<comment type="similarity">
    <text evidence="2">Belongs to the malic enzymes family.</text>
</comment>
<dbReference type="GO" id="GO:0051287">
    <property type="term" value="F:NAD binding"/>
    <property type="evidence" value="ECO:0007669"/>
    <property type="project" value="InterPro"/>
</dbReference>
<dbReference type="InterPro" id="IPR001891">
    <property type="entry name" value="Malic_OxRdtase"/>
</dbReference>
<dbReference type="GO" id="GO:0004470">
    <property type="term" value="F:malic enzyme activity"/>
    <property type="evidence" value="ECO:0007669"/>
    <property type="project" value="InterPro"/>
</dbReference>
<feature type="binding site" evidence="7">
    <location>
        <position position="132"/>
    </location>
    <ligand>
        <name>a divalent metal cation</name>
        <dbReference type="ChEBI" id="CHEBI:60240"/>
    </ligand>
</feature>
<dbReference type="Proteomes" id="UP000663347">
    <property type="component" value="Chromosome"/>
</dbReference>
<feature type="active site" description="Proton acceptor" evidence="5">
    <location>
        <position position="90"/>
    </location>
</feature>
<evidence type="ECO:0000256" key="7">
    <source>
        <dbReference type="PIRSR" id="PIRSR000106-3"/>
    </source>
</evidence>
<feature type="binding site" evidence="7">
    <location>
        <position position="133"/>
    </location>
    <ligand>
        <name>a divalent metal cation</name>
        <dbReference type="ChEBI" id="CHEBI:60240"/>
    </ligand>
</feature>
<dbReference type="InterPro" id="IPR045213">
    <property type="entry name" value="Malic_NAD-bd_bact_type"/>
</dbReference>
<dbReference type="PIRSF" id="PIRSF000106">
    <property type="entry name" value="ME"/>
    <property type="match status" value="1"/>
</dbReference>
<dbReference type="Pfam" id="PF03949">
    <property type="entry name" value="Malic_M"/>
    <property type="match status" value="1"/>
</dbReference>
<dbReference type="CDD" id="cd05311">
    <property type="entry name" value="NAD_bind_2_malic_enz"/>
    <property type="match status" value="1"/>
</dbReference>
<dbReference type="InterPro" id="IPR012301">
    <property type="entry name" value="Malic_N_dom"/>
</dbReference>
<comment type="cofactor">
    <cofactor evidence="1">
        <name>Mn(2+)</name>
        <dbReference type="ChEBI" id="CHEBI:29035"/>
    </cofactor>
</comment>
<dbReference type="SMART" id="SM00919">
    <property type="entry name" value="Malic_M"/>
    <property type="match status" value="1"/>
</dbReference>
<dbReference type="InterPro" id="IPR051674">
    <property type="entry name" value="Malate_Decarboxylase"/>
</dbReference>
<feature type="active site" description="Proton donor" evidence="5">
    <location>
        <position position="35"/>
    </location>
</feature>
<protein>
    <submittedName>
        <fullName evidence="10">Malic enzyme</fullName>
    </submittedName>
</protein>
<dbReference type="InterPro" id="IPR037062">
    <property type="entry name" value="Malic_N_dom_sf"/>
</dbReference>
<comment type="cofactor">
    <cofactor evidence="7">
        <name>Mg(2+)</name>
        <dbReference type="ChEBI" id="CHEBI:18420"/>
    </cofactor>
    <cofactor evidence="7">
        <name>Mn(2+)</name>
        <dbReference type="ChEBI" id="CHEBI:29035"/>
    </cofactor>
    <text evidence="7">Divalent metal cations. Prefers magnesium or manganese.</text>
</comment>
<evidence type="ECO:0000313" key="11">
    <source>
        <dbReference type="Proteomes" id="UP000663347"/>
    </source>
</evidence>
<dbReference type="InterPro" id="IPR046346">
    <property type="entry name" value="Aminoacid_DH-like_N_sf"/>
</dbReference>
<evidence type="ECO:0000256" key="5">
    <source>
        <dbReference type="PIRSR" id="PIRSR000106-1"/>
    </source>
</evidence>